<dbReference type="Pfam" id="PF16344">
    <property type="entry name" value="FecR_C"/>
    <property type="match status" value="1"/>
</dbReference>
<dbReference type="InterPro" id="IPR032508">
    <property type="entry name" value="FecR_C"/>
</dbReference>
<name>A0ABZ0TIX1_9SPHI</name>
<evidence type="ECO:0000313" key="4">
    <source>
        <dbReference type="EMBL" id="WPU93131.1"/>
    </source>
</evidence>
<dbReference type="InterPro" id="IPR006860">
    <property type="entry name" value="FecR"/>
</dbReference>
<dbReference type="Gene3D" id="2.60.120.1440">
    <property type="match status" value="1"/>
</dbReference>
<sequence length="345" mass="40241">MDQDNFIRLVTKKFTKQLSDEERKELAGLLEDNPVYQEKYEIFKAYFSINHTGQSGKEEAFLRIREKITNREQQLDLKPRYPFKKFYLRAMAAAIVILCITFTYLHFNIPDQNTVPLEARTLRSSKKNIILSDGTRVMLNADSKLTFPKEFNNSTREVSLTGEAFFDVHHDASHPFIIHTSKMDLKVLGTAFNLKAYPDDKFSETTLLRGKVQITLKDRPADVITLKPSEKLIIRFTEAINPDISHKGKKMTTLPEITYLQHQDTAVVETSWMYHRVCFKHKTFGEISNELERAYDVDFVFKNEKIRNQVFSGAFDQENIREVLDALRLIEPFSYKIQKNQIIIK</sequence>
<keyword evidence="1" id="KW-0812">Transmembrane</keyword>
<keyword evidence="1" id="KW-1133">Transmembrane helix</keyword>
<evidence type="ECO:0000259" key="2">
    <source>
        <dbReference type="Pfam" id="PF04773"/>
    </source>
</evidence>
<reference evidence="4 5" key="1">
    <citation type="submission" date="2023-11" db="EMBL/GenBank/DDBJ databases">
        <title>Analysis of the Genomes of Mucilaginibacter gossypii cycad 4 and M. sabulilitoris SNA2: microbes with the potential for plant growth promotion.</title>
        <authorList>
            <person name="Hirsch A.M."/>
            <person name="Humm E."/>
            <person name="Rubbi M."/>
            <person name="Del Vecchio G."/>
            <person name="Ha S.M."/>
            <person name="Pellegrini M."/>
            <person name="Gunsalus R.P."/>
        </authorList>
    </citation>
    <scope>NUCLEOTIDE SEQUENCE [LARGE SCALE GENOMIC DNA]</scope>
    <source>
        <strain evidence="4 5">SNA2</strain>
    </source>
</reference>
<evidence type="ECO:0000313" key="5">
    <source>
        <dbReference type="Proteomes" id="UP001324380"/>
    </source>
</evidence>
<accession>A0ABZ0TIX1</accession>
<dbReference type="Pfam" id="PF04773">
    <property type="entry name" value="FecR"/>
    <property type="match status" value="1"/>
</dbReference>
<evidence type="ECO:0000259" key="3">
    <source>
        <dbReference type="Pfam" id="PF16344"/>
    </source>
</evidence>
<dbReference type="Proteomes" id="UP001324380">
    <property type="component" value="Chromosome"/>
</dbReference>
<dbReference type="RefSeq" id="WP_321562283.1">
    <property type="nucleotide sequence ID" value="NZ_CP139558.1"/>
</dbReference>
<protein>
    <submittedName>
        <fullName evidence="4">FecR family protein</fullName>
    </submittedName>
</protein>
<keyword evidence="1" id="KW-0472">Membrane</keyword>
<dbReference type="PANTHER" id="PTHR30273:SF2">
    <property type="entry name" value="PROTEIN FECR"/>
    <property type="match status" value="1"/>
</dbReference>
<organism evidence="4 5">
    <name type="scientific">Mucilaginibacter sabulilitoris</name>
    <dbReference type="NCBI Taxonomy" id="1173583"/>
    <lineage>
        <taxon>Bacteria</taxon>
        <taxon>Pseudomonadati</taxon>
        <taxon>Bacteroidota</taxon>
        <taxon>Sphingobacteriia</taxon>
        <taxon>Sphingobacteriales</taxon>
        <taxon>Sphingobacteriaceae</taxon>
        <taxon>Mucilaginibacter</taxon>
    </lineage>
</organism>
<dbReference type="PANTHER" id="PTHR30273">
    <property type="entry name" value="PERIPLASMIC SIGNAL SENSOR AND SIGMA FACTOR ACTIVATOR FECR-RELATED"/>
    <property type="match status" value="1"/>
</dbReference>
<dbReference type="PIRSF" id="PIRSF018266">
    <property type="entry name" value="FecR"/>
    <property type="match status" value="1"/>
</dbReference>
<gene>
    <name evidence="4" type="ORF">SNE25_27825</name>
</gene>
<dbReference type="Gene3D" id="3.55.50.30">
    <property type="match status" value="1"/>
</dbReference>
<evidence type="ECO:0000256" key="1">
    <source>
        <dbReference type="SAM" id="Phobius"/>
    </source>
</evidence>
<feature type="domain" description="Protein FecR C-terminal" evidence="3">
    <location>
        <begin position="277"/>
        <end position="344"/>
    </location>
</feature>
<keyword evidence="5" id="KW-1185">Reference proteome</keyword>
<proteinExistence type="predicted"/>
<feature type="domain" description="FecR protein" evidence="2">
    <location>
        <begin position="120"/>
        <end position="213"/>
    </location>
</feature>
<feature type="transmembrane region" description="Helical" evidence="1">
    <location>
        <begin position="86"/>
        <end position="107"/>
    </location>
</feature>
<dbReference type="InterPro" id="IPR012373">
    <property type="entry name" value="Ferrdict_sens_TM"/>
</dbReference>
<dbReference type="EMBL" id="CP139558">
    <property type="protein sequence ID" value="WPU93131.1"/>
    <property type="molecule type" value="Genomic_DNA"/>
</dbReference>